<evidence type="ECO:0000256" key="2">
    <source>
        <dbReference type="SAM" id="SignalP"/>
    </source>
</evidence>
<keyword evidence="2" id="KW-0732">Signal</keyword>
<accession>A0ABU1T3P5</accession>
<name>A0ABU1T3P5_9ACTO</name>
<gene>
    <name evidence="3" type="ORF">J2S36_001554</name>
</gene>
<keyword evidence="4" id="KW-1185">Reference proteome</keyword>
<organism evidence="3 4">
    <name type="scientific">Arcanobacterium hippocoleae</name>
    <dbReference type="NCBI Taxonomy" id="149017"/>
    <lineage>
        <taxon>Bacteria</taxon>
        <taxon>Bacillati</taxon>
        <taxon>Actinomycetota</taxon>
        <taxon>Actinomycetes</taxon>
        <taxon>Actinomycetales</taxon>
        <taxon>Actinomycetaceae</taxon>
        <taxon>Arcanobacterium</taxon>
    </lineage>
</organism>
<evidence type="ECO:0000256" key="1">
    <source>
        <dbReference type="SAM" id="MobiDB-lite"/>
    </source>
</evidence>
<comment type="caution">
    <text evidence="3">The sequence shown here is derived from an EMBL/GenBank/DDBJ whole genome shotgun (WGS) entry which is preliminary data.</text>
</comment>
<feature type="signal peptide" evidence="2">
    <location>
        <begin position="1"/>
        <end position="27"/>
    </location>
</feature>
<evidence type="ECO:0000313" key="4">
    <source>
        <dbReference type="Proteomes" id="UP001266099"/>
    </source>
</evidence>
<sequence>MKRLRIPAALALGALLALSGGTSVALAAPPASTVTASKDFHVYPISEGENIIMGKDTPGNGNTVTVKLPGGQSKSVPVNGGGYWFYTVPKGTVLQHGQTVTLTDSKKHQTSVTIGKKTVVNQPVEGQDIVTGTAQPGTYLTVTVRDKKQNSAIVDIAVKTIAGNNGEWSTLIGRALNVGEEVIVSQSYKENITKEVKAKESQNVTVSVVYNKLRADGGFEQIPGTGRVAVLSQPSLSPDGSNLKIDLTGFEKLTVKGLPWNLIDVKFPDGITADPNSPRKGEINRRLDGELVINLIYEKGYASVTPLTQSEKPAVDKFSGNALTQPEKPAVDKFSGNALTQPEKPAVDKFSGNALTQPEKPAVDKISGTPLVQPEKPKGEIGISGAPLTQPEKPAVDKISGTPLVQPEKPKGEIGISGAPLTQPAKPALDPNKVKAAKTPELSKTGADVEGLLAGSLALIILGGAAFAARRKFS</sequence>
<proteinExistence type="predicted"/>
<feature type="chain" id="PRO_5046550180" description="Gram-positive cocci surface proteins LPxTG domain-containing protein" evidence="2">
    <location>
        <begin position="28"/>
        <end position="474"/>
    </location>
</feature>
<dbReference type="EMBL" id="JAVDUJ010000001">
    <property type="protein sequence ID" value="MDR6940011.1"/>
    <property type="molecule type" value="Genomic_DNA"/>
</dbReference>
<reference evidence="3 4" key="1">
    <citation type="submission" date="2023-07" db="EMBL/GenBank/DDBJ databases">
        <title>Sequencing the genomes of 1000 actinobacteria strains.</title>
        <authorList>
            <person name="Klenk H.-P."/>
        </authorList>
    </citation>
    <scope>NUCLEOTIDE SEQUENCE [LARGE SCALE GENOMIC DNA]</scope>
    <source>
        <strain evidence="3 4">DSM 15539</strain>
    </source>
</reference>
<evidence type="ECO:0000313" key="3">
    <source>
        <dbReference type="EMBL" id="MDR6940011.1"/>
    </source>
</evidence>
<protein>
    <recommendedName>
        <fullName evidence="5">Gram-positive cocci surface proteins LPxTG domain-containing protein</fullName>
    </recommendedName>
</protein>
<feature type="region of interest" description="Disordered" evidence="1">
    <location>
        <begin position="319"/>
        <end position="442"/>
    </location>
</feature>
<dbReference type="RefSeq" id="WP_309957156.1">
    <property type="nucleotide sequence ID" value="NZ_JAVDUJ010000001.1"/>
</dbReference>
<dbReference type="Proteomes" id="UP001266099">
    <property type="component" value="Unassembled WGS sequence"/>
</dbReference>
<evidence type="ECO:0008006" key="5">
    <source>
        <dbReference type="Google" id="ProtNLM"/>
    </source>
</evidence>